<keyword evidence="3" id="KW-1185">Reference proteome</keyword>
<dbReference type="EMBL" id="CP002626">
    <property type="protein sequence ID" value="AEI96528.1"/>
    <property type="molecule type" value="Genomic_DNA"/>
</dbReference>
<evidence type="ECO:0000313" key="2">
    <source>
        <dbReference type="EMBL" id="AEI96528.1"/>
    </source>
</evidence>
<dbReference type="RefSeq" id="WP_013959936.1">
    <property type="nucleotide sequence ID" value="NC_015729.1"/>
</dbReference>
<evidence type="ECO:0000313" key="3">
    <source>
        <dbReference type="Proteomes" id="UP000001353"/>
    </source>
</evidence>
<dbReference type="AlphaFoldDB" id="F7ZMJ1"/>
<evidence type="ECO:0000256" key="1">
    <source>
        <dbReference type="SAM" id="SignalP"/>
    </source>
</evidence>
<feature type="chain" id="PRO_5003367429" description="VPLPA-CTERM protein sorting domain-containing protein" evidence="1">
    <location>
        <begin position="24"/>
        <end position="196"/>
    </location>
</feature>
<accession>F7ZMJ1</accession>
<keyword evidence="2" id="KW-0614">Plasmid</keyword>
<dbReference type="NCBIfam" id="TIGR03370">
    <property type="entry name" value="VPLPA-CTERM"/>
    <property type="match status" value="1"/>
</dbReference>
<dbReference type="OrthoDB" id="7640644at2"/>
<reference evidence="2 3" key="1">
    <citation type="journal article" date="2011" name="BMC Genomics">
        <title>Comparative genome analysis and genome-guided physiological analysis of Roseobacter litoralis.</title>
        <authorList>
            <person name="Kalhoefer D."/>
            <person name="Thole S."/>
            <person name="Voget S."/>
            <person name="Lehmann R."/>
            <person name="Liesegang H."/>
            <person name="Wollher A."/>
            <person name="Daniel R."/>
            <person name="Simon M."/>
            <person name="Brinkhoff T."/>
        </authorList>
    </citation>
    <scope>NUCLEOTIDE SEQUENCE [LARGE SCALE GENOMIC DNA]</scope>
    <source>
        <strain evidence="3">ATCC 49566 / DSM 6996 / JCM 21268 / NBRC 15278 / OCh 149</strain>
    </source>
</reference>
<proteinExistence type="predicted"/>
<name>F7ZMJ1_ROSLO</name>
<dbReference type="KEGG" id="rli:RLO149_p630040"/>
<organism evidence="2 3">
    <name type="scientific">Roseobacter litoralis (strain ATCC 49566 / DSM 6996 / JCM 21268 / NBRC 15278 / OCh 149)</name>
    <dbReference type="NCBI Taxonomy" id="391595"/>
    <lineage>
        <taxon>Bacteria</taxon>
        <taxon>Pseudomonadati</taxon>
        <taxon>Pseudomonadota</taxon>
        <taxon>Alphaproteobacteria</taxon>
        <taxon>Rhodobacterales</taxon>
        <taxon>Roseobacteraceae</taxon>
        <taxon>Roseobacter</taxon>
    </lineage>
</organism>
<dbReference type="HOGENOM" id="CLU_1293504_0_0_5"/>
<protein>
    <recommendedName>
        <fullName evidence="4">VPLPA-CTERM protein sorting domain-containing protein</fullName>
    </recommendedName>
</protein>
<sequence>MNFTKMLLTATFALGAMLTGASAATIVSNVSGNVCEGGVAPAVGAPCPSAFNLGDFNSTVDDPTLEVVGDTRIWGGVAHRTNTTFFDSWTMDFGSTFYSGTFNYQATSANFDAVLTVGGAPFTFTTPPANGSIDIGTLTGVVTFVLNPIAGSFGPNPDEVATWDLELSQVPLPASALLLIAGIGGLGAMRGFGRKS</sequence>
<geneLocation type="plasmid" evidence="2 3">
    <name>pRLO149_63</name>
</geneLocation>
<dbReference type="Proteomes" id="UP000001353">
    <property type="component" value="Plasmid pRLO149_63"/>
</dbReference>
<gene>
    <name evidence="2" type="ordered locus">RLO149_p630040</name>
</gene>
<dbReference type="eggNOG" id="ENOG5032QKU">
    <property type="taxonomic scope" value="Bacteria"/>
</dbReference>
<keyword evidence="1" id="KW-0732">Signal</keyword>
<dbReference type="InterPro" id="IPR022472">
    <property type="entry name" value="VPLPA-CTERM"/>
</dbReference>
<evidence type="ECO:0008006" key="4">
    <source>
        <dbReference type="Google" id="ProtNLM"/>
    </source>
</evidence>
<feature type="signal peptide" evidence="1">
    <location>
        <begin position="1"/>
        <end position="23"/>
    </location>
</feature>